<protein>
    <submittedName>
        <fullName evidence="13">Iron-regulated outer membrane proteins</fullName>
    </submittedName>
</protein>
<dbReference type="InterPro" id="IPR039426">
    <property type="entry name" value="TonB-dep_rcpt-like"/>
</dbReference>
<sequence length="721" mass="81312">MSAEKLKYHFMKKLILPIMVLCATMSMAQNDPLDSKKDTVSLEEVVITANRIKEKKTDAVANVTIIDQKKLQQFIKIAPDMSHLIGMIEPAMSLSTNTTNNRYQNLRGRSILVLIDGIPQSTPLRATDRDIRSIDPAAVERIEIVKGATSIYGNGAIGGIMNIVTKKSPKNVIFGGQTTIGASARDSFKENRGFGYRFNQQFYGNYKGFSYLVDAAMNQTGSAIDGTGEYISPRYGLGDVRTYNGLVKLGYQFDDDNKVEAMYNFYQSLQNTPLVASGGKYLERPRIGVYDTKDPAAQDEGMRYNHNAYIKFNSNNIFKRTDLELSAFTQHQYAIFDYRKHNARSPRWESSSGQATVKGEKYGIRTQLTSKVLFSENVFTQLLYGADVLIDKTSQPLVDGRYWMPELTSYNSAPFLQTKTTFFQYYVLKAGLRYDYIDVSVPNYEVLRLRNTDPRVYVKGGDLTYNNLSPNIGIAYNQFKFFQPFISYSQGFSIFDLGRTLRAAKADVLSKINTEPVKTENYEAGAYAELSKYVHLSGSYFYTYSKLGSDLKSVSGFWVVDRTPQKVYGFEVNADIFPTKWLTLGGSFISFEGKKKSTEDGDWDGYMSGTSIPAPKATAYIRVTPTEYSYLQVNYLHTGSRDRFSPDNRGVYTEGEGIVYPIDLFSLSAGYTFNKSFSLALGIENLTDKVYYTPASMLVARDAEYARGNGRYFNLSLTYRY</sequence>
<keyword evidence="3 8" id="KW-1134">Transmembrane beta strand</keyword>
<evidence type="ECO:0000256" key="5">
    <source>
        <dbReference type="ARBA" id="ARBA00023077"/>
    </source>
</evidence>
<keyword evidence="2 8" id="KW-0813">Transport</keyword>
<evidence type="ECO:0000256" key="2">
    <source>
        <dbReference type="ARBA" id="ARBA00022448"/>
    </source>
</evidence>
<evidence type="ECO:0000256" key="3">
    <source>
        <dbReference type="ARBA" id="ARBA00022452"/>
    </source>
</evidence>
<dbReference type="Gene3D" id="2.40.170.20">
    <property type="entry name" value="TonB-dependent receptor, beta-barrel domain"/>
    <property type="match status" value="1"/>
</dbReference>
<dbReference type="Gene3D" id="2.170.130.10">
    <property type="entry name" value="TonB-dependent receptor, plug domain"/>
    <property type="match status" value="1"/>
</dbReference>
<evidence type="ECO:0000256" key="10">
    <source>
        <dbReference type="SAM" id="SignalP"/>
    </source>
</evidence>
<feature type="domain" description="TonB-dependent receptor plug" evidence="12">
    <location>
        <begin position="56"/>
        <end position="160"/>
    </location>
</feature>
<comment type="subcellular location">
    <subcellularLocation>
        <location evidence="1 8">Cell outer membrane</location>
        <topology evidence="1 8">Multi-pass membrane protein</topology>
    </subcellularLocation>
</comment>
<comment type="caution">
    <text evidence="13">The sequence shown here is derived from an EMBL/GenBank/DDBJ whole genome shotgun (WGS) entry which is preliminary data.</text>
</comment>
<dbReference type="InterPro" id="IPR037066">
    <property type="entry name" value="Plug_dom_sf"/>
</dbReference>
<evidence type="ECO:0000259" key="11">
    <source>
        <dbReference type="Pfam" id="PF00593"/>
    </source>
</evidence>
<evidence type="ECO:0000256" key="7">
    <source>
        <dbReference type="ARBA" id="ARBA00023237"/>
    </source>
</evidence>
<dbReference type="GO" id="GO:0044718">
    <property type="term" value="P:siderophore transmembrane transport"/>
    <property type="evidence" value="ECO:0007669"/>
    <property type="project" value="TreeGrafter"/>
</dbReference>
<comment type="similarity">
    <text evidence="8 9">Belongs to the TonB-dependent receptor family.</text>
</comment>
<keyword evidence="10" id="KW-0732">Signal</keyword>
<gene>
    <name evidence="13" type="primary">iutA</name>
    <name evidence="13" type="ORF">NCTC11653_00371</name>
</gene>
<evidence type="ECO:0000313" key="14">
    <source>
        <dbReference type="Proteomes" id="UP000249902"/>
    </source>
</evidence>
<evidence type="ECO:0000259" key="12">
    <source>
        <dbReference type="Pfam" id="PF07715"/>
    </source>
</evidence>
<evidence type="ECO:0000256" key="9">
    <source>
        <dbReference type="RuleBase" id="RU003357"/>
    </source>
</evidence>
<dbReference type="PANTHER" id="PTHR30069">
    <property type="entry name" value="TONB-DEPENDENT OUTER MEMBRANE RECEPTOR"/>
    <property type="match status" value="1"/>
</dbReference>
<dbReference type="InterPro" id="IPR000531">
    <property type="entry name" value="Beta-barrel_TonB"/>
</dbReference>
<feature type="domain" description="TonB-dependent receptor-like beta-barrel" evidence="11">
    <location>
        <begin position="212"/>
        <end position="686"/>
    </location>
</feature>
<keyword evidence="5 9" id="KW-0798">TonB box</keyword>
<dbReference type="Pfam" id="PF00593">
    <property type="entry name" value="TonB_dep_Rec_b-barrel"/>
    <property type="match status" value="1"/>
</dbReference>
<evidence type="ECO:0000256" key="6">
    <source>
        <dbReference type="ARBA" id="ARBA00023136"/>
    </source>
</evidence>
<feature type="signal peptide" evidence="10">
    <location>
        <begin position="1"/>
        <end position="28"/>
    </location>
</feature>
<dbReference type="AlphaFoldDB" id="A0AAX2I8U3"/>
<dbReference type="Pfam" id="PF07715">
    <property type="entry name" value="Plug"/>
    <property type="match status" value="1"/>
</dbReference>
<dbReference type="CDD" id="cd01347">
    <property type="entry name" value="ligand_gated_channel"/>
    <property type="match status" value="1"/>
</dbReference>
<dbReference type="GO" id="GO:0009279">
    <property type="term" value="C:cell outer membrane"/>
    <property type="evidence" value="ECO:0007669"/>
    <property type="project" value="UniProtKB-SubCell"/>
</dbReference>
<name>A0AAX2I8U3_CAPSP</name>
<keyword evidence="4 8" id="KW-0812">Transmembrane</keyword>
<dbReference type="PANTHER" id="PTHR30069:SF42">
    <property type="entry name" value="FERRIC AEROBACTIN RECEPTOR"/>
    <property type="match status" value="1"/>
</dbReference>
<keyword evidence="6 8" id="KW-0472">Membrane</keyword>
<keyword evidence="7 8" id="KW-0998">Cell outer membrane</keyword>
<evidence type="ECO:0000256" key="8">
    <source>
        <dbReference type="PROSITE-ProRule" id="PRU01360"/>
    </source>
</evidence>
<evidence type="ECO:0000256" key="4">
    <source>
        <dbReference type="ARBA" id="ARBA00022692"/>
    </source>
</evidence>
<reference evidence="13 14" key="1">
    <citation type="submission" date="2018-06" db="EMBL/GenBank/DDBJ databases">
        <authorList>
            <consortium name="Pathogen Informatics"/>
            <person name="Doyle S."/>
        </authorList>
    </citation>
    <scope>NUCLEOTIDE SEQUENCE [LARGE SCALE GENOMIC DNA]</scope>
    <source>
        <strain evidence="13 14">NCTC11653</strain>
    </source>
</reference>
<accession>A0AAX2I8U3</accession>
<dbReference type="PROSITE" id="PS52016">
    <property type="entry name" value="TONB_DEPENDENT_REC_3"/>
    <property type="match status" value="1"/>
</dbReference>
<evidence type="ECO:0000313" key="13">
    <source>
        <dbReference type="EMBL" id="SQA74487.1"/>
    </source>
</evidence>
<dbReference type="GO" id="GO:0015344">
    <property type="term" value="F:siderophore uptake transmembrane transporter activity"/>
    <property type="evidence" value="ECO:0007669"/>
    <property type="project" value="TreeGrafter"/>
</dbReference>
<dbReference type="EMBL" id="UAVP01000003">
    <property type="protein sequence ID" value="SQA74487.1"/>
    <property type="molecule type" value="Genomic_DNA"/>
</dbReference>
<evidence type="ECO:0000256" key="1">
    <source>
        <dbReference type="ARBA" id="ARBA00004571"/>
    </source>
</evidence>
<dbReference type="InterPro" id="IPR036942">
    <property type="entry name" value="Beta-barrel_TonB_sf"/>
</dbReference>
<organism evidence="13 14">
    <name type="scientific">Capnocytophaga sputigena</name>
    <dbReference type="NCBI Taxonomy" id="1019"/>
    <lineage>
        <taxon>Bacteria</taxon>
        <taxon>Pseudomonadati</taxon>
        <taxon>Bacteroidota</taxon>
        <taxon>Flavobacteriia</taxon>
        <taxon>Flavobacteriales</taxon>
        <taxon>Flavobacteriaceae</taxon>
        <taxon>Capnocytophaga</taxon>
    </lineage>
</organism>
<dbReference type="SUPFAM" id="SSF56935">
    <property type="entry name" value="Porins"/>
    <property type="match status" value="1"/>
</dbReference>
<feature type="chain" id="PRO_5044016168" evidence="10">
    <location>
        <begin position="29"/>
        <end position="721"/>
    </location>
</feature>
<dbReference type="Proteomes" id="UP000249902">
    <property type="component" value="Unassembled WGS sequence"/>
</dbReference>
<dbReference type="InterPro" id="IPR012910">
    <property type="entry name" value="Plug_dom"/>
</dbReference>
<proteinExistence type="inferred from homology"/>